<reference evidence="1" key="2">
    <citation type="submission" date="2025-09" db="UniProtKB">
        <authorList>
            <consortium name="Ensembl"/>
        </authorList>
    </citation>
    <scope>IDENTIFICATION</scope>
</reference>
<dbReference type="GO" id="GO:0008083">
    <property type="term" value="F:growth factor activity"/>
    <property type="evidence" value="ECO:0007669"/>
    <property type="project" value="TreeGrafter"/>
</dbReference>
<dbReference type="Pfam" id="PF07400">
    <property type="entry name" value="IL11"/>
    <property type="match status" value="2"/>
</dbReference>
<dbReference type="InterPro" id="IPR009079">
    <property type="entry name" value="4_helix_cytokine-like_core"/>
</dbReference>
<dbReference type="InterPro" id="IPR020438">
    <property type="entry name" value="IL-11"/>
</dbReference>
<dbReference type="PANTHER" id="PTHR16922">
    <property type="entry name" value="INTERLEUKIN 11"/>
    <property type="match status" value="1"/>
</dbReference>
<dbReference type="GeneTree" id="ENSGT00390000007165"/>
<dbReference type="GO" id="GO:0005125">
    <property type="term" value="F:cytokine activity"/>
    <property type="evidence" value="ECO:0007669"/>
    <property type="project" value="TreeGrafter"/>
</dbReference>
<gene>
    <name evidence="1" type="primary">LOC115188415</name>
</gene>
<proteinExistence type="predicted"/>
<dbReference type="GO" id="GO:0043410">
    <property type="term" value="P:positive regulation of MAPK cascade"/>
    <property type="evidence" value="ECO:0007669"/>
    <property type="project" value="TreeGrafter"/>
</dbReference>
<dbReference type="GO" id="GO:0005737">
    <property type="term" value="C:cytoplasm"/>
    <property type="evidence" value="ECO:0007669"/>
    <property type="project" value="TreeGrafter"/>
</dbReference>
<evidence type="ECO:0000313" key="2">
    <source>
        <dbReference type="Proteomes" id="UP000472277"/>
    </source>
</evidence>
<organism evidence="1 2">
    <name type="scientific">Salmo trutta</name>
    <name type="common">Brown trout</name>
    <dbReference type="NCBI Taxonomy" id="8032"/>
    <lineage>
        <taxon>Eukaryota</taxon>
        <taxon>Metazoa</taxon>
        <taxon>Chordata</taxon>
        <taxon>Craniata</taxon>
        <taxon>Vertebrata</taxon>
        <taxon>Euteleostomi</taxon>
        <taxon>Actinopterygii</taxon>
        <taxon>Neopterygii</taxon>
        <taxon>Teleostei</taxon>
        <taxon>Protacanthopterygii</taxon>
        <taxon>Salmoniformes</taxon>
        <taxon>Salmonidae</taxon>
        <taxon>Salmoninae</taxon>
        <taxon>Salmo</taxon>
    </lineage>
</organism>
<dbReference type="SUPFAM" id="SSF47266">
    <property type="entry name" value="4-helical cytokines"/>
    <property type="match status" value="1"/>
</dbReference>
<keyword evidence="2" id="KW-1185">Reference proteome</keyword>
<dbReference type="Proteomes" id="UP000472277">
    <property type="component" value="Chromosome 3"/>
</dbReference>
<reference evidence="1" key="1">
    <citation type="submission" date="2025-08" db="UniProtKB">
        <authorList>
            <consortium name="Ensembl"/>
        </authorList>
    </citation>
    <scope>IDENTIFICATION</scope>
</reference>
<dbReference type="AlphaFoldDB" id="A0A673VW03"/>
<dbReference type="Gene3D" id="1.20.1250.10">
    <property type="match status" value="2"/>
</dbReference>
<dbReference type="Ensembl" id="ENSSTUT00000000428.1">
    <property type="protein sequence ID" value="ENSSTUP00000000382.1"/>
    <property type="gene ID" value="ENSSTUG00000000264.1"/>
</dbReference>
<protein>
    <submittedName>
        <fullName evidence="1">Interleukin-11-like</fullName>
    </submittedName>
</protein>
<dbReference type="InterPro" id="IPR020427">
    <property type="entry name" value="IL-11A_fish"/>
</dbReference>
<accession>A0A673VW03</accession>
<evidence type="ECO:0000313" key="1">
    <source>
        <dbReference type="Ensembl" id="ENSSTUP00000000382.1"/>
    </source>
</evidence>
<dbReference type="GO" id="GO:0008284">
    <property type="term" value="P:positive regulation of cell population proliferation"/>
    <property type="evidence" value="ECO:0007669"/>
    <property type="project" value="TreeGrafter"/>
</dbReference>
<name>A0A673VW03_SALTR</name>
<sequence length="289" mass="32745">MFTLWCNISGELTAVPRGHYHYIDMTTLLRGHINLIIASVSSHSAVLVDSSSFLLLSLLLAQLPLFTSAVPAHNRRPNVVHELDRLANQTKNLRQITADLLKEHAFETDPEQHRFKSLPLMNNRASDINSLEVNVFYVVCVCLSAFQMKAQTFHVPDIDTKSLFLHPPSSSLLQMRPTLSQLHADLKSFEHHFAWLSRASRKHHHPALPKLGQMMSLIKSLTSMLEHQMMRVDAQRVSPPSPSMPPPPPSQFDVLQSSQELLLQFRLFCDWAQRVFSVLSTKSKMSAVQ</sequence>
<dbReference type="InParanoid" id="A0A673VW03"/>
<dbReference type="PANTHER" id="PTHR16922:SF0">
    <property type="entry name" value="INTERLEUKIN-11"/>
    <property type="match status" value="1"/>
</dbReference>
<dbReference type="PRINTS" id="PR01945">
    <property type="entry name" value="IL11AFISH"/>
</dbReference>